<dbReference type="AlphaFoldDB" id="A0A1I0Q646"/>
<dbReference type="InterPro" id="IPR011042">
    <property type="entry name" value="6-blade_b-propeller_TolB-like"/>
</dbReference>
<feature type="chain" id="PRO_5011715489" evidence="2">
    <location>
        <begin position="24"/>
        <end position="912"/>
    </location>
</feature>
<dbReference type="SUPFAM" id="SSF82171">
    <property type="entry name" value="DPP6 N-terminal domain-like"/>
    <property type="match status" value="1"/>
</dbReference>
<sequence length="912" mass="102764">MQKITSKQFFTLLLALLCIGQLARGQEKKPLTLADYGQWNSIRNTAISPNGEWMTYSYVPNDGDSKLYVRKIDGDTVSSAVNGKRVSFSDDNLWVAYLKDLPEKEAEKLKKQGKPATSTFELYNLNAKSVQQIENVKTFGFSNTSNYVAIHKNAADRKAEHGGSDLILKDLKGNNTLNIGNVSSFAFNETGSLFAYLVDADGRAGNGLFVVDLNGLRTFPVHAGDYTYSQLSWNEAGDGLAVLFGTKPEGKVQRENTLAWANGLASGMSATPSLKTFSSTNGNGFPENHVISEYSSLSWNDAGSQIFFGIKEQDDEAKKEDELKANVDVWHWKDDEVQSRQIVMAGRDRRATFTSVLNLENGKFVQLQTEDMSFVRTSDRSKWAVASVDKDYRAIRNQPSGYADLYAINTTSGAKQLIAKNVYHDLGVDPMGRYAAYTKDTQVQLYHFDSGKTTNINANSDVDFENLEFDYPVERPVYGIAGWSKDGNWVFMNHKYDIYAFSMNSNEVINLTQGMGDENEIRFRLTRLDPEADTYDTSKPLLMSAYGEWTKQSGYYEVTVGKKPKALHFIDKMVGRPTKAKDANVIMYTEQTFEEFPDLWVASTDFKKPKKITNANPQQAEYKWGRRVLVDYTDKRGHKLQATLALPADYEEGKKYPMVIYFYEKMSQRHHQYSMPTYDDRPHMSTYASNGYLVLMPDIVYDMGKPGSSALDDVTSAAKAVIELGYADPQRIGLQGHSWGGYESSFILTQTDMFACVVTGAPLTNLISMYNVAYKRSGNLNGPIIEWSQGRMGVSPWDDMELYRSQSPIHHAEKINTPFLILHGTADGAVDWNQGLEYYQTARRLGKEVILLSYPDEPHHLTKEANQKDFQIRMKQYFDHYLMDADAPVWLSNGVSNLDKKRVKPEDMGEGK</sequence>
<gene>
    <name evidence="4" type="ORF">SAMN05216290_2019</name>
</gene>
<keyword evidence="5" id="KW-1185">Reference proteome</keyword>
<dbReference type="GeneID" id="99986733"/>
<dbReference type="EMBL" id="FOIR01000002">
    <property type="protein sequence ID" value="SEW22025.1"/>
    <property type="molecule type" value="Genomic_DNA"/>
</dbReference>
<dbReference type="SUPFAM" id="SSF53474">
    <property type="entry name" value="alpha/beta-Hydrolases"/>
    <property type="match status" value="1"/>
</dbReference>
<dbReference type="Proteomes" id="UP000199437">
    <property type="component" value="Unassembled WGS sequence"/>
</dbReference>
<dbReference type="Gene3D" id="3.40.50.1820">
    <property type="entry name" value="alpha/beta hydrolase"/>
    <property type="match status" value="1"/>
</dbReference>
<reference evidence="5" key="1">
    <citation type="submission" date="2016-10" db="EMBL/GenBank/DDBJ databases">
        <authorList>
            <person name="Varghese N."/>
            <person name="Submissions S."/>
        </authorList>
    </citation>
    <scope>NUCLEOTIDE SEQUENCE [LARGE SCALE GENOMIC DNA]</scope>
    <source>
        <strain evidence="5">CGMCC 1.12402</strain>
    </source>
</reference>
<evidence type="ECO:0000256" key="2">
    <source>
        <dbReference type="SAM" id="SignalP"/>
    </source>
</evidence>
<proteinExistence type="predicted"/>
<dbReference type="Pfam" id="PF00326">
    <property type="entry name" value="Peptidase_S9"/>
    <property type="match status" value="1"/>
</dbReference>
<evidence type="ECO:0000259" key="3">
    <source>
        <dbReference type="Pfam" id="PF00326"/>
    </source>
</evidence>
<dbReference type="OrthoDB" id="9812921at2"/>
<dbReference type="Gene3D" id="2.120.10.30">
    <property type="entry name" value="TolB, C-terminal domain"/>
    <property type="match status" value="1"/>
</dbReference>
<dbReference type="GO" id="GO:0004252">
    <property type="term" value="F:serine-type endopeptidase activity"/>
    <property type="evidence" value="ECO:0007669"/>
    <property type="project" value="TreeGrafter"/>
</dbReference>
<keyword evidence="1" id="KW-0378">Hydrolase</keyword>
<feature type="domain" description="Peptidase S9 prolyl oligopeptidase catalytic" evidence="3">
    <location>
        <begin position="704"/>
        <end position="882"/>
    </location>
</feature>
<dbReference type="InterPro" id="IPR029058">
    <property type="entry name" value="AB_hydrolase_fold"/>
</dbReference>
<name>A0A1I0Q646_9BACT</name>
<dbReference type="STRING" id="1267423.SAMN05216290_2019"/>
<feature type="signal peptide" evidence="2">
    <location>
        <begin position="1"/>
        <end position="23"/>
    </location>
</feature>
<dbReference type="PANTHER" id="PTHR42776">
    <property type="entry name" value="SERINE PEPTIDASE S9 FAMILY MEMBER"/>
    <property type="match status" value="1"/>
</dbReference>
<dbReference type="GO" id="GO:0006508">
    <property type="term" value="P:proteolysis"/>
    <property type="evidence" value="ECO:0007669"/>
    <property type="project" value="InterPro"/>
</dbReference>
<evidence type="ECO:0000313" key="5">
    <source>
        <dbReference type="Proteomes" id="UP000199437"/>
    </source>
</evidence>
<evidence type="ECO:0000256" key="1">
    <source>
        <dbReference type="ARBA" id="ARBA00022801"/>
    </source>
</evidence>
<dbReference type="PANTHER" id="PTHR42776:SF27">
    <property type="entry name" value="DIPEPTIDYL PEPTIDASE FAMILY MEMBER 6"/>
    <property type="match status" value="1"/>
</dbReference>
<keyword evidence="2" id="KW-0732">Signal</keyword>
<evidence type="ECO:0000313" key="4">
    <source>
        <dbReference type="EMBL" id="SEW22025.1"/>
    </source>
</evidence>
<accession>A0A1I0Q646</accession>
<organism evidence="4 5">
    <name type="scientific">Roseivirga pacifica</name>
    <dbReference type="NCBI Taxonomy" id="1267423"/>
    <lineage>
        <taxon>Bacteria</taxon>
        <taxon>Pseudomonadati</taxon>
        <taxon>Bacteroidota</taxon>
        <taxon>Cytophagia</taxon>
        <taxon>Cytophagales</taxon>
        <taxon>Roseivirgaceae</taxon>
        <taxon>Roseivirga</taxon>
    </lineage>
</organism>
<dbReference type="InterPro" id="IPR001375">
    <property type="entry name" value="Peptidase_S9_cat"/>
</dbReference>
<protein>
    <submittedName>
        <fullName evidence="4">Prolyl oligopeptidase family protein</fullName>
    </submittedName>
</protein>
<dbReference type="RefSeq" id="WP_090258461.1">
    <property type="nucleotide sequence ID" value="NZ_FOIR01000002.1"/>
</dbReference>